<keyword evidence="2" id="KW-1185">Reference proteome</keyword>
<sequence>MCGVLIMDLVVELGIVVSITFVMGLQLVELVSVCDVEAVNSVIVQSIVVDGVRVQSVVLDGVRHEVVGVRHVVVLDVWLH</sequence>
<dbReference type="EMBL" id="BAABKK010000024">
    <property type="protein sequence ID" value="GAA5197464.1"/>
    <property type="molecule type" value="Genomic_DNA"/>
</dbReference>
<protein>
    <recommendedName>
        <fullName evidence="3">Secreted protein</fullName>
    </recommendedName>
</protein>
<proteinExistence type="predicted"/>
<accession>A0ABP9SLI7</accession>
<reference evidence="2" key="1">
    <citation type="journal article" date="2019" name="Int. J. Syst. Evol. Microbiol.">
        <title>The Global Catalogue of Microorganisms (GCM) 10K type strain sequencing project: providing services to taxonomists for standard genome sequencing and annotation.</title>
        <authorList>
            <consortium name="The Broad Institute Genomics Platform"/>
            <consortium name="The Broad Institute Genome Sequencing Center for Infectious Disease"/>
            <person name="Wu L."/>
            <person name="Ma J."/>
        </authorList>
    </citation>
    <scope>NUCLEOTIDE SEQUENCE [LARGE SCALE GENOMIC DNA]</scope>
    <source>
        <strain evidence="2">JCM 18514</strain>
    </source>
</reference>
<comment type="caution">
    <text evidence="1">The sequence shown here is derived from an EMBL/GenBank/DDBJ whole genome shotgun (WGS) entry which is preliminary data.</text>
</comment>
<organism evidence="1 2">
    <name type="scientific">Arthrobacter gyeryongensis</name>
    <dbReference type="NCBI Taxonomy" id="1650592"/>
    <lineage>
        <taxon>Bacteria</taxon>
        <taxon>Bacillati</taxon>
        <taxon>Actinomycetota</taxon>
        <taxon>Actinomycetes</taxon>
        <taxon>Micrococcales</taxon>
        <taxon>Micrococcaceae</taxon>
        <taxon>Arthrobacter</taxon>
    </lineage>
</organism>
<name>A0ABP9SLI7_9MICC</name>
<gene>
    <name evidence="1" type="ORF">GCM10023346_32150</name>
</gene>
<evidence type="ECO:0008006" key="3">
    <source>
        <dbReference type="Google" id="ProtNLM"/>
    </source>
</evidence>
<dbReference type="Proteomes" id="UP001500200">
    <property type="component" value="Unassembled WGS sequence"/>
</dbReference>
<evidence type="ECO:0000313" key="2">
    <source>
        <dbReference type="Proteomes" id="UP001500200"/>
    </source>
</evidence>
<evidence type="ECO:0000313" key="1">
    <source>
        <dbReference type="EMBL" id="GAA5197464.1"/>
    </source>
</evidence>